<protein>
    <submittedName>
        <fullName evidence="5">LacI family DNA-binding transcriptional regulator</fullName>
    </submittedName>
</protein>
<keyword evidence="1" id="KW-0805">Transcription regulation</keyword>
<dbReference type="SUPFAM" id="SSF53822">
    <property type="entry name" value="Periplasmic binding protein-like I"/>
    <property type="match status" value="1"/>
</dbReference>
<comment type="caution">
    <text evidence="5">The sequence shown here is derived from an EMBL/GenBank/DDBJ whole genome shotgun (WGS) entry which is preliminary data.</text>
</comment>
<keyword evidence="2 5" id="KW-0238">DNA-binding</keyword>
<evidence type="ECO:0000256" key="2">
    <source>
        <dbReference type="ARBA" id="ARBA00023125"/>
    </source>
</evidence>
<dbReference type="EMBL" id="JASXSZ010000001">
    <property type="protein sequence ID" value="MDL9978395.1"/>
    <property type="molecule type" value="Genomic_DNA"/>
</dbReference>
<evidence type="ECO:0000313" key="6">
    <source>
        <dbReference type="Proteomes" id="UP001235064"/>
    </source>
</evidence>
<dbReference type="InterPro" id="IPR010982">
    <property type="entry name" value="Lambda_DNA-bd_dom_sf"/>
</dbReference>
<reference evidence="5 6" key="1">
    <citation type="submission" date="2023-06" db="EMBL/GenBank/DDBJ databases">
        <title>Microbacterium sp. nov., isolated from a waste landfill.</title>
        <authorList>
            <person name="Wen W."/>
        </authorList>
    </citation>
    <scope>NUCLEOTIDE SEQUENCE [LARGE SCALE GENOMIC DNA]</scope>
    <source>
        <strain evidence="5 6">ASV49</strain>
    </source>
</reference>
<evidence type="ECO:0000256" key="1">
    <source>
        <dbReference type="ARBA" id="ARBA00023015"/>
    </source>
</evidence>
<dbReference type="PROSITE" id="PS50932">
    <property type="entry name" value="HTH_LACI_2"/>
    <property type="match status" value="1"/>
</dbReference>
<dbReference type="Pfam" id="PF13377">
    <property type="entry name" value="Peripla_BP_3"/>
    <property type="match status" value="1"/>
</dbReference>
<proteinExistence type="predicted"/>
<keyword evidence="6" id="KW-1185">Reference proteome</keyword>
<dbReference type="SUPFAM" id="SSF47413">
    <property type="entry name" value="lambda repressor-like DNA-binding domains"/>
    <property type="match status" value="1"/>
</dbReference>
<evidence type="ECO:0000313" key="5">
    <source>
        <dbReference type="EMBL" id="MDL9978395.1"/>
    </source>
</evidence>
<keyword evidence="3" id="KW-0804">Transcription</keyword>
<feature type="domain" description="HTH lacI-type" evidence="4">
    <location>
        <begin position="11"/>
        <end position="65"/>
    </location>
</feature>
<sequence length="341" mass="36121">MNPVPTAAGRASMNDVAALAGVSAQTVSRVANAHPRVLPETRERVLEAMRTLGYRPNSAARNLKSGRFRSVGFVTFNLTTLGNKRTLDAVASAAGAAGYTTTLLSIADPTQLDVVGAFSRLEEQAVDGIILVMSAEVGPVDQLTITAGLPVVVVDSDAILPYPIVDTDQEGGTTLAIEHLIGLGHRDIVHVSGPASSYSARRRADMYRRLVVERGLRDREVLVGDWSAQSGLAIGRAIMQSGSIPTAVFAANDQMALGLLKAVHEHGLRVPEDISVVGFDDSDEAIAFWPALTTVHQNFDAVGRKATDILLSLIHGREVVHETQLIATSLVVRDSTGPVPG</sequence>
<accession>A0ABT7MVB4</accession>
<dbReference type="CDD" id="cd01574">
    <property type="entry name" value="PBP1_LacI"/>
    <property type="match status" value="1"/>
</dbReference>
<dbReference type="InterPro" id="IPR000843">
    <property type="entry name" value="HTH_LacI"/>
</dbReference>
<dbReference type="GO" id="GO:0003677">
    <property type="term" value="F:DNA binding"/>
    <property type="evidence" value="ECO:0007669"/>
    <property type="project" value="UniProtKB-KW"/>
</dbReference>
<name>A0ABT7MVB4_9MICO</name>
<dbReference type="Gene3D" id="1.10.260.40">
    <property type="entry name" value="lambda repressor-like DNA-binding domains"/>
    <property type="match status" value="1"/>
</dbReference>
<organism evidence="5 6">
    <name type="scientific">Microbacterium candidum</name>
    <dbReference type="NCBI Taxonomy" id="3041922"/>
    <lineage>
        <taxon>Bacteria</taxon>
        <taxon>Bacillati</taxon>
        <taxon>Actinomycetota</taxon>
        <taxon>Actinomycetes</taxon>
        <taxon>Micrococcales</taxon>
        <taxon>Microbacteriaceae</taxon>
        <taxon>Microbacterium</taxon>
    </lineage>
</organism>
<evidence type="ECO:0000259" key="4">
    <source>
        <dbReference type="PROSITE" id="PS50932"/>
    </source>
</evidence>
<evidence type="ECO:0000256" key="3">
    <source>
        <dbReference type="ARBA" id="ARBA00023163"/>
    </source>
</evidence>
<dbReference type="InterPro" id="IPR028082">
    <property type="entry name" value="Peripla_BP_I"/>
</dbReference>
<dbReference type="SMART" id="SM00354">
    <property type="entry name" value="HTH_LACI"/>
    <property type="match status" value="1"/>
</dbReference>
<dbReference type="Proteomes" id="UP001235064">
    <property type="component" value="Unassembled WGS sequence"/>
</dbReference>
<dbReference type="PANTHER" id="PTHR30146">
    <property type="entry name" value="LACI-RELATED TRANSCRIPTIONAL REPRESSOR"/>
    <property type="match status" value="1"/>
</dbReference>
<gene>
    <name evidence="5" type="ORF">QSV35_03545</name>
</gene>
<dbReference type="InterPro" id="IPR046335">
    <property type="entry name" value="LacI/GalR-like_sensor"/>
</dbReference>
<dbReference type="Pfam" id="PF00356">
    <property type="entry name" value="LacI"/>
    <property type="match status" value="1"/>
</dbReference>
<dbReference type="CDD" id="cd01392">
    <property type="entry name" value="HTH_LacI"/>
    <property type="match status" value="1"/>
</dbReference>
<dbReference type="PANTHER" id="PTHR30146:SF153">
    <property type="entry name" value="LACTOSE OPERON REPRESSOR"/>
    <property type="match status" value="1"/>
</dbReference>
<dbReference type="Gene3D" id="3.40.50.2300">
    <property type="match status" value="2"/>
</dbReference>
<dbReference type="RefSeq" id="WP_419956811.1">
    <property type="nucleotide sequence ID" value="NZ_JASXSZ010000001.1"/>
</dbReference>